<feature type="region of interest" description="Disordered" evidence="1">
    <location>
        <begin position="1"/>
        <end position="290"/>
    </location>
</feature>
<sequence length="381" mass="41781">DREPGPPAADGPVTARLAGRRRRRTCRGRALPDAAGQGCLRRILPPGRARPQPNRAHRNVDRLGAAPPRRQRVGRGASSRRLERRGGRPTSRRRPAGRGGGCGARPDRPAAGDVARRRRCRRAGRSRVGAPAGAAEGALGNERDHHHLDDELRRDQPHLLVGQGSRQGSRGRATADASDPARGAPARPFRLGRPPRVPRRDRRGDRRRGPLPHHRRRLQARHARAKPAGGGPRRDADRPPRRWRAPGERRPRRPRRCQRRPRRQGVVPGQLEPGLRLRRLRPRRPGPARRLLADSVRLAARPAGGRGRVDDAAARHPDLVRRPVGRTRPAVLRPRPGAGAARRPPCGRDPCGLANRDGTLLGAGHSTPLGYPGRDRGNAAV</sequence>
<feature type="non-terminal residue" evidence="2">
    <location>
        <position position="1"/>
    </location>
</feature>
<feature type="compositionally biased region" description="Basic residues" evidence="1">
    <location>
        <begin position="209"/>
        <end position="225"/>
    </location>
</feature>
<dbReference type="AlphaFoldDB" id="A0A6J4TZC5"/>
<feature type="compositionally biased region" description="Low complexity" evidence="1">
    <location>
        <begin position="329"/>
        <end position="353"/>
    </location>
</feature>
<name>A0A6J4TZC5_9BACT</name>
<feature type="compositionally biased region" description="Basic and acidic residues" evidence="1">
    <location>
        <begin position="232"/>
        <end position="249"/>
    </location>
</feature>
<evidence type="ECO:0000313" key="2">
    <source>
        <dbReference type="EMBL" id="CAA9535622.1"/>
    </source>
</evidence>
<feature type="compositionally biased region" description="Basic residues" evidence="1">
    <location>
        <begin position="250"/>
        <end position="263"/>
    </location>
</feature>
<organism evidence="2">
    <name type="scientific">uncultured Thermomicrobiales bacterium</name>
    <dbReference type="NCBI Taxonomy" id="1645740"/>
    <lineage>
        <taxon>Bacteria</taxon>
        <taxon>Pseudomonadati</taxon>
        <taxon>Thermomicrobiota</taxon>
        <taxon>Thermomicrobia</taxon>
        <taxon>Thermomicrobiales</taxon>
        <taxon>environmental samples</taxon>
    </lineage>
</organism>
<feature type="compositionally biased region" description="Basic and acidic residues" evidence="1">
    <location>
        <begin position="141"/>
        <end position="157"/>
    </location>
</feature>
<feature type="compositionally biased region" description="Low complexity" evidence="1">
    <location>
        <begin position="126"/>
        <end position="140"/>
    </location>
</feature>
<gene>
    <name evidence="2" type="ORF">AVDCRST_MAG59-293</name>
</gene>
<protein>
    <submittedName>
        <fullName evidence="2">Uncharacterized protein</fullName>
    </submittedName>
</protein>
<feature type="non-terminal residue" evidence="2">
    <location>
        <position position="381"/>
    </location>
</feature>
<feature type="region of interest" description="Disordered" evidence="1">
    <location>
        <begin position="329"/>
        <end position="381"/>
    </location>
</feature>
<feature type="compositionally biased region" description="Basic residues" evidence="1">
    <location>
        <begin position="276"/>
        <end position="287"/>
    </location>
</feature>
<feature type="compositionally biased region" description="Low complexity" evidence="1">
    <location>
        <begin position="162"/>
        <end position="172"/>
    </location>
</feature>
<accession>A0A6J4TZC5</accession>
<feature type="compositionally biased region" description="Basic residues" evidence="1">
    <location>
        <begin position="116"/>
        <end position="125"/>
    </location>
</feature>
<evidence type="ECO:0000256" key="1">
    <source>
        <dbReference type="SAM" id="MobiDB-lite"/>
    </source>
</evidence>
<reference evidence="2" key="1">
    <citation type="submission" date="2020-02" db="EMBL/GenBank/DDBJ databases">
        <authorList>
            <person name="Meier V. D."/>
        </authorList>
    </citation>
    <scope>NUCLEOTIDE SEQUENCE</scope>
    <source>
        <strain evidence="2">AVDCRST_MAG59</strain>
    </source>
</reference>
<feature type="compositionally biased region" description="Basic residues" evidence="1">
    <location>
        <begin position="18"/>
        <end position="27"/>
    </location>
</feature>
<dbReference type="EMBL" id="CADCWF010000012">
    <property type="protein sequence ID" value="CAA9535622.1"/>
    <property type="molecule type" value="Genomic_DNA"/>
</dbReference>
<proteinExistence type="predicted"/>